<keyword evidence="4" id="KW-1185">Reference proteome</keyword>
<proteinExistence type="predicted"/>
<evidence type="ECO:0000256" key="1">
    <source>
        <dbReference type="ARBA" id="ARBA00022679"/>
    </source>
</evidence>
<dbReference type="Gene3D" id="2.20.25.110">
    <property type="entry name" value="S-adenosyl-L-methionine-dependent methyltransferases"/>
    <property type="match status" value="1"/>
</dbReference>
<keyword evidence="1 3" id="KW-0808">Transferase</keyword>
<feature type="domain" description="Methyltransferase" evidence="2">
    <location>
        <begin position="36"/>
        <end position="131"/>
    </location>
</feature>
<name>A0A1H3KF51_9BACI</name>
<dbReference type="SUPFAM" id="SSF53335">
    <property type="entry name" value="S-adenosyl-L-methionine-dependent methyltransferases"/>
    <property type="match status" value="1"/>
</dbReference>
<sequence length="248" mass="28507">MKHEHFASIYDLLMEDAPYEDWLLYTKEHIPSAAKVVDLACGTGTFAVKLFQSGFDVSGVDISRDMLTVAERKARETKCSIPLFLQDMRHLSGFSGVDGVTLFCDGLNYLLNEADVQQTFRNVAQILRPGGKFLFDVHSVYKMEHLFNDQLYGINDDAVSYLWFSAPGEQPHSVEHCLTFFIKQEDSGLYERKDEEHRQRTFPPGKYQEWLLNAGFVNVEVTGDFGRSEPQASQDRYFFKAEKKQQEF</sequence>
<dbReference type="OrthoDB" id="9811589at2"/>
<dbReference type="STRING" id="1503961.SAMN05421736_102133"/>
<evidence type="ECO:0000259" key="2">
    <source>
        <dbReference type="Pfam" id="PF13649"/>
    </source>
</evidence>
<dbReference type="GO" id="GO:0032259">
    <property type="term" value="P:methylation"/>
    <property type="evidence" value="ECO:0007669"/>
    <property type="project" value="UniProtKB-KW"/>
</dbReference>
<dbReference type="InterPro" id="IPR029063">
    <property type="entry name" value="SAM-dependent_MTases_sf"/>
</dbReference>
<dbReference type="InterPro" id="IPR041698">
    <property type="entry name" value="Methyltransf_25"/>
</dbReference>
<dbReference type="EMBL" id="FNPI01000002">
    <property type="protein sequence ID" value="SDY50726.1"/>
    <property type="molecule type" value="Genomic_DNA"/>
</dbReference>
<dbReference type="CDD" id="cd02440">
    <property type="entry name" value="AdoMet_MTases"/>
    <property type="match status" value="1"/>
</dbReference>
<dbReference type="PANTHER" id="PTHR43861">
    <property type="entry name" value="TRANS-ACONITATE 2-METHYLTRANSFERASE-RELATED"/>
    <property type="match status" value="1"/>
</dbReference>
<accession>A0A1H3KF51</accession>
<dbReference type="Proteomes" id="UP000198935">
    <property type="component" value="Unassembled WGS sequence"/>
</dbReference>
<organism evidence="3 4">
    <name type="scientific">Evansella caseinilytica</name>
    <dbReference type="NCBI Taxonomy" id="1503961"/>
    <lineage>
        <taxon>Bacteria</taxon>
        <taxon>Bacillati</taxon>
        <taxon>Bacillota</taxon>
        <taxon>Bacilli</taxon>
        <taxon>Bacillales</taxon>
        <taxon>Bacillaceae</taxon>
        <taxon>Evansella</taxon>
    </lineage>
</organism>
<evidence type="ECO:0000313" key="3">
    <source>
        <dbReference type="EMBL" id="SDY50726.1"/>
    </source>
</evidence>
<dbReference type="GO" id="GO:0008168">
    <property type="term" value="F:methyltransferase activity"/>
    <property type="evidence" value="ECO:0007669"/>
    <property type="project" value="UniProtKB-KW"/>
</dbReference>
<dbReference type="Gene3D" id="3.40.50.150">
    <property type="entry name" value="Vaccinia Virus protein VP39"/>
    <property type="match status" value="1"/>
</dbReference>
<reference evidence="4" key="1">
    <citation type="submission" date="2016-10" db="EMBL/GenBank/DDBJ databases">
        <authorList>
            <person name="Varghese N."/>
            <person name="Submissions S."/>
        </authorList>
    </citation>
    <scope>NUCLEOTIDE SEQUENCE [LARGE SCALE GENOMIC DNA]</scope>
    <source>
        <strain evidence="4">SP</strain>
    </source>
</reference>
<gene>
    <name evidence="3" type="ORF">SAMN05421736_102133</name>
</gene>
<protein>
    <submittedName>
        <fullName evidence="3">Methyltransferase domain-containing protein</fullName>
    </submittedName>
</protein>
<dbReference type="Pfam" id="PF13649">
    <property type="entry name" value="Methyltransf_25"/>
    <property type="match status" value="1"/>
</dbReference>
<keyword evidence="3" id="KW-0489">Methyltransferase</keyword>
<evidence type="ECO:0000313" key="4">
    <source>
        <dbReference type="Proteomes" id="UP000198935"/>
    </source>
</evidence>
<dbReference type="AlphaFoldDB" id="A0A1H3KF51"/>